<keyword evidence="1" id="KW-1133">Transmembrane helix</keyword>
<dbReference type="OMA" id="WIVFICT"/>
<feature type="transmembrane region" description="Helical" evidence="1">
    <location>
        <begin position="74"/>
        <end position="91"/>
    </location>
</feature>
<dbReference type="InParanoid" id="G0P0K1"/>
<dbReference type="EMBL" id="GL380000">
    <property type="protein sequence ID" value="EGT41741.1"/>
    <property type="molecule type" value="Genomic_DNA"/>
</dbReference>
<evidence type="ECO:0000313" key="2">
    <source>
        <dbReference type="EMBL" id="EGT41741.1"/>
    </source>
</evidence>
<dbReference type="eggNOG" id="ENOG502T3IS">
    <property type="taxonomic scope" value="Eukaryota"/>
</dbReference>
<dbReference type="AlphaFoldDB" id="G0P0K1"/>
<keyword evidence="3" id="KW-1185">Reference proteome</keyword>
<dbReference type="Proteomes" id="UP000008068">
    <property type="component" value="Unassembled WGS sequence"/>
</dbReference>
<gene>
    <name evidence="2" type="ORF">CAEBREN_09434</name>
</gene>
<dbReference type="FunCoup" id="G0P0K1">
    <property type="interactions" value="418"/>
</dbReference>
<protein>
    <submittedName>
        <fullName evidence="2">Uncharacterized protein</fullName>
    </submittedName>
</protein>
<dbReference type="OrthoDB" id="10511994at2759"/>
<feature type="transmembrane region" description="Helical" evidence="1">
    <location>
        <begin position="191"/>
        <end position="212"/>
    </location>
</feature>
<reference evidence="3" key="1">
    <citation type="submission" date="2011-07" db="EMBL/GenBank/DDBJ databases">
        <authorList>
            <consortium name="Caenorhabditis brenneri Sequencing and Analysis Consortium"/>
            <person name="Wilson R.K."/>
        </authorList>
    </citation>
    <scope>NUCLEOTIDE SEQUENCE [LARGE SCALE GENOMIC DNA]</scope>
    <source>
        <strain evidence="3">PB2801</strain>
    </source>
</reference>
<keyword evidence="1" id="KW-0472">Membrane</keyword>
<proteinExistence type="predicted"/>
<feature type="transmembrane region" description="Helical" evidence="1">
    <location>
        <begin position="157"/>
        <end position="179"/>
    </location>
</feature>
<name>G0P0K1_CAEBE</name>
<organism evidence="3">
    <name type="scientific">Caenorhabditis brenneri</name>
    <name type="common">Nematode worm</name>
    <dbReference type="NCBI Taxonomy" id="135651"/>
    <lineage>
        <taxon>Eukaryota</taxon>
        <taxon>Metazoa</taxon>
        <taxon>Ecdysozoa</taxon>
        <taxon>Nematoda</taxon>
        <taxon>Chromadorea</taxon>
        <taxon>Rhabditida</taxon>
        <taxon>Rhabditina</taxon>
        <taxon>Rhabditomorpha</taxon>
        <taxon>Rhabditoidea</taxon>
        <taxon>Rhabditidae</taxon>
        <taxon>Peloderinae</taxon>
        <taxon>Caenorhabditis</taxon>
    </lineage>
</organism>
<feature type="transmembrane region" description="Helical" evidence="1">
    <location>
        <begin position="26"/>
        <end position="53"/>
    </location>
</feature>
<evidence type="ECO:0000256" key="1">
    <source>
        <dbReference type="SAM" id="Phobius"/>
    </source>
</evidence>
<evidence type="ECO:0000313" key="3">
    <source>
        <dbReference type="Proteomes" id="UP000008068"/>
    </source>
</evidence>
<keyword evidence="1" id="KW-0812">Transmembrane</keyword>
<accession>G0P0K1</accession>
<sequence length="233" mass="27110">MILTYFQRPLFWMLFAESRLDINYRILALLFILAPAAFVPSIPYSITLTYALFLNWKIKPSDYFLNCKITRARITAVVVTCFAMVTALRWYPPFSGRYYATILVCANFSLSDSSLQKFHIVKWLHTILISGLLFRKFHYLLTRGKHAKLGPLDYARLVHVSLFVFIIWSTSLSCIYNEYLIYLNSPTTPRTVILAFEDSCIMQSVIIFSTYLSNVKCLRKSFERSKVYPISPE</sequence>
<dbReference type="HOGENOM" id="CLU_1190761_0_0_1"/>